<dbReference type="Proteomes" id="UP001249851">
    <property type="component" value="Unassembled WGS sequence"/>
</dbReference>
<keyword evidence="3 6" id="KW-0812">Transmembrane</keyword>
<comment type="caution">
    <text evidence="8">The sequence shown here is derived from an EMBL/GenBank/DDBJ whole genome shotgun (WGS) entry which is preliminary data.</text>
</comment>
<dbReference type="AlphaFoldDB" id="A0AAD9QX96"/>
<feature type="domain" description="CWH43-like N-terminal" evidence="7">
    <location>
        <begin position="8"/>
        <end position="241"/>
    </location>
</feature>
<dbReference type="GO" id="GO:0012505">
    <property type="term" value="C:endomembrane system"/>
    <property type="evidence" value="ECO:0007669"/>
    <property type="project" value="UniProtKB-SubCell"/>
</dbReference>
<gene>
    <name evidence="8" type="ORF">P5673_006086</name>
</gene>
<evidence type="ECO:0000313" key="8">
    <source>
        <dbReference type="EMBL" id="KAK2569188.1"/>
    </source>
</evidence>
<dbReference type="PANTHER" id="PTHR21324:SF2">
    <property type="entry name" value="EG:22E5.9 PROTEIN"/>
    <property type="match status" value="1"/>
</dbReference>
<evidence type="ECO:0000256" key="5">
    <source>
        <dbReference type="ARBA" id="ARBA00023136"/>
    </source>
</evidence>
<name>A0AAD9QX96_ACRCE</name>
<dbReference type="Pfam" id="PF10277">
    <property type="entry name" value="Frag1"/>
    <property type="match status" value="1"/>
</dbReference>
<reference evidence="8" key="1">
    <citation type="journal article" date="2023" name="G3 (Bethesda)">
        <title>Whole genome assembly and annotation of the endangered Caribbean coral Acropora cervicornis.</title>
        <authorList>
            <person name="Selwyn J.D."/>
            <person name="Vollmer S.V."/>
        </authorList>
    </citation>
    <scope>NUCLEOTIDE SEQUENCE</scope>
    <source>
        <strain evidence="8">K2</strain>
    </source>
</reference>
<dbReference type="InterPro" id="IPR050911">
    <property type="entry name" value="DRAM/TMEM150_Autophagy_Mod"/>
</dbReference>
<comment type="subcellular location">
    <subcellularLocation>
        <location evidence="1">Endomembrane system</location>
        <topology evidence="1">Multi-pass membrane protein</topology>
    </subcellularLocation>
</comment>
<comment type="similarity">
    <text evidence="2">Belongs to the DRAM/TMEM150 family.</text>
</comment>
<feature type="transmembrane region" description="Helical" evidence="6">
    <location>
        <begin position="49"/>
        <end position="73"/>
    </location>
</feature>
<dbReference type="EMBL" id="JARQWQ010000010">
    <property type="protein sequence ID" value="KAK2569188.1"/>
    <property type="molecule type" value="Genomic_DNA"/>
</dbReference>
<evidence type="ECO:0000256" key="2">
    <source>
        <dbReference type="ARBA" id="ARBA00006565"/>
    </source>
</evidence>
<evidence type="ECO:0000256" key="6">
    <source>
        <dbReference type="SAM" id="Phobius"/>
    </source>
</evidence>
<keyword evidence="4 6" id="KW-1133">Transmembrane helix</keyword>
<dbReference type="InterPro" id="IPR019402">
    <property type="entry name" value="CWH43_N"/>
</dbReference>
<reference evidence="8" key="2">
    <citation type="journal article" date="2023" name="Science">
        <title>Genomic signatures of disease resistance in endangered staghorn corals.</title>
        <authorList>
            <person name="Vollmer S.V."/>
            <person name="Selwyn J.D."/>
            <person name="Despard B.A."/>
            <person name="Roesel C.L."/>
        </authorList>
    </citation>
    <scope>NUCLEOTIDE SEQUENCE</scope>
    <source>
        <strain evidence="8">K2</strain>
    </source>
</reference>
<feature type="transmembrane region" description="Helical" evidence="6">
    <location>
        <begin position="159"/>
        <end position="181"/>
    </location>
</feature>
<dbReference type="PANTHER" id="PTHR21324">
    <property type="entry name" value="FASTING-INDUCIBLE INTEGRAL MEMBRANE PROTEIN TM6P1-RELATED"/>
    <property type="match status" value="1"/>
</dbReference>
<evidence type="ECO:0000256" key="1">
    <source>
        <dbReference type="ARBA" id="ARBA00004127"/>
    </source>
</evidence>
<feature type="transmembrane region" description="Helical" evidence="6">
    <location>
        <begin position="7"/>
        <end position="29"/>
    </location>
</feature>
<accession>A0AAD9QX96</accession>
<evidence type="ECO:0000256" key="3">
    <source>
        <dbReference type="ARBA" id="ARBA00022692"/>
    </source>
</evidence>
<proteinExistence type="inferred from homology"/>
<evidence type="ECO:0000313" key="9">
    <source>
        <dbReference type="Proteomes" id="UP001249851"/>
    </source>
</evidence>
<feature type="transmembrane region" description="Helical" evidence="6">
    <location>
        <begin position="210"/>
        <end position="232"/>
    </location>
</feature>
<evidence type="ECO:0000256" key="4">
    <source>
        <dbReference type="ARBA" id="ARBA00022989"/>
    </source>
</evidence>
<feature type="transmembrane region" description="Helical" evidence="6">
    <location>
        <begin position="119"/>
        <end position="138"/>
    </location>
</feature>
<protein>
    <submittedName>
        <fullName evidence="8">DNA damage-regulated autophagy modulator protein 2</fullName>
    </submittedName>
</protein>
<evidence type="ECO:0000259" key="7">
    <source>
        <dbReference type="Pfam" id="PF10277"/>
    </source>
</evidence>
<keyword evidence="5 6" id="KW-0472">Membrane</keyword>
<keyword evidence="9" id="KW-1185">Reference proteome</keyword>
<sequence>MLSGFEHLQFLPVVLCCFALIAFITSYILAVHEKDVSALWPYISDAGAYPPQSCIFGQFLNFAAVLGFVVIFIRYKHVKDGSDPGMLLVRRLNYWSLWAGGLSCLGMSMVANFQVINSLPVHMVGAVLVFALAMVYCWMQAIVSHKMTSQATSSTLSSVTRFVLSVLVTVFFVTTFVAGGVSEMERAKKGKDNTAGAIYDLKWNETDPGYQVHLASTFSEWLMSLCFLVYFLTYFREFQKITVFIQLRPKDAQIISPGFFSDAPI</sequence>
<feature type="transmembrane region" description="Helical" evidence="6">
    <location>
        <begin position="94"/>
        <end position="113"/>
    </location>
</feature>
<organism evidence="8 9">
    <name type="scientific">Acropora cervicornis</name>
    <name type="common">Staghorn coral</name>
    <dbReference type="NCBI Taxonomy" id="6130"/>
    <lineage>
        <taxon>Eukaryota</taxon>
        <taxon>Metazoa</taxon>
        <taxon>Cnidaria</taxon>
        <taxon>Anthozoa</taxon>
        <taxon>Hexacorallia</taxon>
        <taxon>Scleractinia</taxon>
        <taxon>Astrocoeniina</taxon>
        <taxon>Acroporidae</taxon>
        <taxon>Acropora</taxon>
    </lineage>
</organism>